<dbReference type="RefSeq" id="XP_015954691.1">
    <property type="nucleotide sequence ID" value="XM_016099205.1"/>
</dbReference>
<feature type="compositionally biased region" description="Basic and acidic residues" evidence="1">
    <location>
        <begin position="295"/>
        <end position="306"/>
    </location>
</feature>
<gene>
    <name evidence="3" type="primary">LOC107479060</name>
</gene>
<dbReference type="GeneID" id="107479060"/>
<dbReference type="PANTHER" id="PTHR33067">
    <property type="entry name" value="RNA-DIRECTED DNA POLYMERASE-RELATED"/>
    <property type="match status" value="1"/>
</dbReference>
<feature type="region of interest" description="Disordered" evidence="1">
    <location>
        <begin position="1"/>
        <end position="21"/>
    </location>
</feature>
<feature type="region of interest" description="Disordered" evidence="1">
    <location>
        <begin position="34"/>
        <end position="54"/>
    </location>
</feature>
<evidence type="ECO:0000256" key="1">
    <source>
        <dbReference type="SAM" id="MobiDB-lite"/>
    </source>
</evidence>
<feature type="compositionally biased region" description="Polar residues" evidence="1">
    <location>
        <begin position="203"/>
        <end position="224"/>
    </location>
</feature>
<reference evidence="2" key="1">
    <citation type="journal article" date="2016" name="Nat. Genet.">
        <title>The genome sequences of Arachis duranensis and Arachis ipaensis, the diploid ancestors of cultivated peanut.</title>
        <authorList>
            <person name="Bertioli D.J."/>
            <person name="Cannon S.B."/>
            <person name="Froenicke L."/>
            <person name="Huang G."/>
            <person name="Farmer A.D."/>
            <person name="Cannon E.K."/>
            <person name="Liu X."/>
            <person name="Gao D."/>
            <person name="Clevenger J."/>
            <person name="Dash S."/>
            <person name="Ren L."/>
            <person name="Moretzsohn M.C."/>
            <person name="Shirasawa K."/>
            <person name="Huang W."/>
            <person name="Vidigal B."/>
            <person name="Abernathy B."/>
            <person name="Chu Y."/>
            <person name="Niederhuth C.E."/>
            <person name="Umale P."/>
            <person name="Araujo A.C."/>
            <person name="Kozik A."/>
            <person name="Kim K.D."/>
            <person name="Burow M.D."/>
            <person name="Varshney R.K."/>
            <person name="Wang X."/>
            <person name="Zhang X."/>
            <person name="Barkley N."/>
            <person name="Guimaraes P.M."/>
            <person name="Isobe S."/>
            <person name="Guo B."/>
            <person name="Liao B."/>
            <person name="Stalker H.T."/>
            <person name="Schmitz R.J."/>
            <person name="Scheffler B.E."/>
            <person name="Leal-Bertioli S.C."/>
            <person name="Xun X."/>
            <person name="Jackson S.A."/>
            <person name="Michelmore R."/>
            <person name="Ozias-Akins P."/>
        </authorList>
    </citation>
    <scope>NUCLEOTIDE SEQUENCE [LARGE SCALE GENOMIC DNA]</scope>
    <source>
        <strain evidence="2">cv. V14167</strain>
    </source>
</reference>
<evidence type="ECO:0000313" key="2">
    <source>
        <dbReference type="Proteomes" id="UP000515211"/>
    </source>
</evidence>
<sequence length="553" mass="61775">MHHEDKLLLDAASGGSLTKNKTDAEACEVISDLADSTQHSRARSPQPKALREVSPSRDAILTKTLDEMTILLRQITQGQQIPQALINAPPQPPRIEGPSRICSVCACNTYYTDECPQIQEDTTLAVANPYPQRPNYNQGSYPQGGNQNQGWRDNSNQRWNEAPQAQPNQNAQVYYHKHPQGQPQYHQPYQQPSQPQPQVKYQHPNSRSNPSQVNQAPPSNQSHMNDTIHTFMQEQRKFHKKQDAYMATIAEALTRLTLPPQTTQSTQQASTSSSLPSQPQPNPKGSINAITLRSGEAEPPKVKEPKRKTLLEEPLPIPFPTLAKKAKKQEDFDPTVVEVFEKVEVTVPLFQAIQQVPKYAKFLKDVCTHKDKLGNLKRKSVDDSISSLLLEKCNDPGPCLVTCLISEIKFMDCMCDLGACVSITPLPIYERLNLSPLKRSDARFVLADKSIVSVVGIAENVIVNIQGLLFPVDFYILETPPIDSTKPSSILLRRPFLKTARFRLDAHSGVYSFESDGKLVKFTLEESNKPILEAYSIFGCDIVEDEVSEDGTE</sequence>
<protein>
    <submittedName>
        <fullName evidence="3">Uncharacterized protein LOC107479060</fullName>
    </submittedName>
</protein>
<feature type="region of interest" description="Disordered" evidence="1">
    <location>
        <begin position="256"/>
        <end position="306"/>
    </location>
</feature>
<keyword evidence="2" id="KW-1185">Reference proteome</keyword>
<dbReference type="AlphaFoldDB" id="A0A6P4CNP6"/>
<feature type="compositionally biased region" description="Low complexity" evidence="1">
    <location>
        <begin position="178"/>
        <end position="202"/>
    </location>
</feature>
<feature type="region of interest" description="Disordered" evidence="1">
    <location>
        <begin position="128"/>
        <end position="166"/>
    </location>
</feature>
<reference evidence="3" key="2">
    <citation type="submission" date="2025-08" db="UniProtKB">
        <authorList>
            <consortium name="RefSeq"/>
        </authorList>
    </citation>
    <scope>IDENTIFICATION</scope>
    <source>
        <tissue evidence="3">Whole plant</tissue>
    </source>
</reference>
<proteinExistence type="predicted"/>
<accession>A0A6P4CNP6</accession>
<feature type="compositionally biased region" description="Low complexity" evidence="1">
    <location>
        <begin position="256"/>
        <end position="277"/>
    </location>
</feature>
<dbReference type="CDD" id="cd00303">
    <property type="entry name" value="retropepsin_like"/>
    <property type="match status" value="1"/>
</dbReference>
<dbReference type="PANTHER" id="PTHR33067:SF15">
    <property type="entry name" value="RNA-DIRECTED DNA POLYMERASE"/>
    <property type="match status" value="1"/>
</dbReference>
<dbReference type="Proteomes" id="UP000515211">
    <property type="component" value="Chromosome 3"/>
</dbReference>
<dbReference type="KEGG" id="adu:107479060"/>
<evidence type="ECO:0000313" key="3">
    <source>
        <dbReference type="RefSeq" id="XP_015954691.1"/>
    </source>
</evidence>
<dbReference type="InterPro" id="IPR021109">
    <property type="entry name" value="Peptidase_aspartic_dom_sf"/>
</dbReference>
<organism evidence="2 3">
    <name type="scientific">Arachis duranensis</name>
    <name type="common">Wild peanut</name>
    <dbReference type="NCBI Taxonomy" id="130453"/>
    <lineage>
        <taxon>Eukaryota</taxon>
        <taxon>Viridiplantae</taxon>
        <taxon>Streptophyta</taxon>
        <taxon>Embryophyta</taxon>
        <taxon>Tracheophyta</taxon>
        <taxon>Spermatophyta</taxon>
        <taxon>Magnoliopsida</taxon>
        <taxon>eudicotyledons</taxon>
        <taxon>Gunneridae</taxon>
        <taxon>Pentapetalae</taxon>
        <taxon>rosids</taxon>
        <taxon>fabids</taxon>
        <taxon>Fabales</taxon>
        <taxon>Fabaceae</taxon>
        <taxon>Papilionoideae</taxon>
        <taxon>50 kb inversion clade</taxon>
        <taxon>dalbergioids sensu lato</taxon>
        <taxon>Dalbergieae</taxon>
        <taxon>Pterocarpus clade</taxon>
        <taxon>Arachis</taxon>
    </lineage>
</organism>
<feature type="region of interest" description="Disordered" evidence="1">
    <location>
        <begin position="178"/>
        <end position="224"/>
    </location>
</feature>
<dbReference type="Gene3D" id="2.40.70.10">
    <property type="entry name" value="Acid Proteases"/>
    <property type="match status" value="1"/>
</dbReference>
<feature type="compositionally biased region" description="Polar residues" evidence="1">
    <location>
        <begin position="134"/>
        <end position="159"/>
    </location>
</feature>
<name>A0A6P4CNP6_ARADU</name>